<keyword evidence="2" id="KW-1185">Reference proteome</keyword>
<dbReference type="AlphaFoldDB" id="A0A6H2HB63"/>
<name>A0A6H2HB63_9BURK</name>
<reference evidence="1 2" key="1">
    <citation type="submission" date="2020-04" db="EMBL/GenBank/DDBJ databases">
        <title>Complete genome of a Psychrophilic, Marine, Gas Vacuolate Bacterium Polaromonas vacuolata KCTC 22033T.</title>
        <authorList>
            <person name="Hwang K."/>
            <person name="Kim K.M."/>
        </authorList>
    </citation>
    <scope>NUCLEOTIDE SEQUENCE [LARGE SCALE GENOMIC DNA]</scope>
    <source>
        <strain evidence="1 2">KCTC 22033</strain>
    </source>
</reference>
<accession>A0A6H2HB63</accession>
<gene>
    <name evidence="1" type="ORF">HC248_02437</name>
</gene>
<dbReference type="Proteomes" id="UP000502041">
    <property type="component" value="Chromosome"/>
</dbReference>
<dbReference type="EMBL" id="CP051461">
    <property type="protein sequence ID" value="QJC57121.1"/>
    <property type="molecule type" value="Genomic_DNA"/>
</dbReference>
<proteinExistence type="predicted"/>
<protein>
    <submittedName>
        <fullName evidence="1">Uncharacterized protein</fullName>
    </submittedName>
</protein>
<dbReference type="KEGG" id="pvac:HC248_02437"/>
<sequence>MQTKNKFIFNCRFFEPLLIARFNGSLAINRLKGGA</sequence>
<evidence type="ECO:0000313" key="1">
    <source>
        <dbReference type="EMBL" id="QJC57121.1"/>
    </source>
</evidence>
<evidence type="ECO:0000313" key="2">
    <source>
        <dbReference type="Proteomes" id="UP000502041"/>
    </source>
</evidence>
<organism evidence="1 2">
    <name type="scientific">Polaromonas vacuolata</name>
    <dbReference type="NCBI Taxonomy" id="37448"/>
    <lineage>
        <taxon>Bacteria</taxon>
        <taxon>Pseudomonadati</taxon>
        <taxon>Pseudomonadota</taxon>
        <taxon>Betaproteobacteria</taxon>
        <taxon>Burkholderiales</taxon>
        <taxon>Comamonadaceae</taxon>
        <taxon>Polaromonas</taxon>
    </lineage>
</organism>